<dbReference type="Gene3D" id="2.60.120.260">
    <property type="entry name" value="Galactose-binding domain-like"/>
    <property type="match status" value="1"/>
</dbReference>
<organism evidence="5 6">
    <name type="scientific">Niastella caeni</name>
    <dbReference type="NCBI Taxonomy" id="2569763"/>
    <lineage>
        <taxon>Bacteria</taxon>
        <taxon>Pseudomonadati</taxon>
        <taxon>Bacteroidota</taxon>
        <taxon>Chitinophagia</taxon>
        <taxon>Chitinophagales</taxon>
        <taxon>Chitinophagaceae</taxon>
        <taxon>Niastella</taxon>
    </lineage>
</organism>
<sequence>MKRQRLIFFVFGLLLTVTSFSQAPQPYTWRNPAASDFPVVEGQAWPTEVTSPYDRFPARAEKTLNQNVWNISHSSAGLYIKFKTNATSIVVRYKVKGALEMTHMPATGVSGVDLYAIDPNGQWKWAPSSRSFGDTIEYRFSHLVVSSEFPGRDYEYRLYLPLYNTVTWLNIGVPGQSSFQFMRLSPEKPIVVYGTSIAQGACASRPGMAWTALLQQRLDRPLINLGFSGSGKLEQSVITLMREIDARVYVLDCMPNLTAWAGITKQELENRIIAAVKALKEARREVPVLLVNHSGGTDNNTLDTAAGNDYKNANQVLQQCFDKMKAAGLAGIYLLSGKEIGLSINSTVDGLHPNDVGMMDYAKAYEKSLRSILQEPAGKLTTTIPVVQSRDGYYDWRSRHHEIISGNKTTPPRIVFLGNSIIHYWGGQPKAPLSRGADSWNEILEPAGVKNFAFGWDKIENVLWRVYHDELDGFEAAQVWVMIGTNNLTADTDTAITDGLKMLMEAIKVRQPKASIMLSGILPRREMEKRIVGLNVLIAALAGKLKVQYVNPGIVLLNAQKKIDESLFEDGLHPNAAGYKKLALAIKPYLKQ</sequence>
<feature type="signal peptide" evidence="1">
    <location>
        <begin position="1"/>
        <end position="23"/>
    </location>
</feature>
<dbReference type="SUPFAM" id="SSF52266">
    <property type="entry name" value="SGNH hydrolase"/>
    <property type="match status" value="2"/>
</dbReference>
<dbReference type="OrthoDB" id="5624617at2"/>
<dbReference type="Gene3D" id="3.40.50.1110">
    <property type="entry name" value="SGNH hydrolase"/>
    <property type="match status" value="2"/>
</dbReference>
<dbReference type="PANTHER" id="PTHR30383:SF32">
    <property type="entry name" value="SGNH-HYDROLASE"/>
    <property type="match status" value="1"/>
</dbReference>
<keyword evidence="6" id="KW-1185">Reference proteome</keyword>
<dbReference type="RefSeq" id="WP_136577768.1">
    <property type="nucleotide sequence ID" value="NZ_STFF01000003.1"/>
</dbReference>
<protein>
    <submittedName>
        <fullName evidence="5">Acetylhydrolase</fullName>
    </submittedName>
</protein>
<feature type="chain" id="PRO_5021007043" evidence="1">
    <location>
        <begin position="24"/>
        <end position="592"/>
    </location>
</feature>
<dbReference type="AlphaFoldDB" id="A0A4V4H1A1"/>
<dbReference type="Pfam" id="PF13472">
    <property type="entry name" value="Lipase_GDSL_2"/>
    <property type="match status" value="1"/>
</dbReference>
<dbReference type="InterPro" id="IPR032740">
    <property type="entry name" value="GxDLY"/>
</dbReference>
<evidence type="ECO:0000259" key="4">
    <source>
        <dbReference type="Pfam" id="PF14607"/>
    </source>
</evidence>
<reference evidence="5 6" key="1">
    <citation type="submission" date="2019-04" db="EMBL/GenBank/DDBJ databases">
        <title>Niastella caeni sp. nov., isolated from activated sludge.</title>
        <authorList>
            <person name="Sheng M."/>
        </authorList>
    </citation>
    <scope>NUCLEOTIDE SEQUENCE [LARGE SCALE GENOMIC DNA]</scope>
    <source>
        <strain evidence="5 6">HX-2-15</strain>
    </source>
</reference>
<accession>A0A4V4H1A1</accession>
<dbReference type="InterPro" id="IPR036514">
    <property type="entry name" value="SGNH_hydro_sf"/>
</dbReference>
<dbReference type="PANTHER" id="PTHR30383">
    <property type="entry name" value="THIOESTERASE 1/PROTEASE 1/LYSOPHOSPHOLIPASE L1"/>
    <property type="match status" value="1"/>
</dbReference>
<feature type="domain" description="SGNH hydrolase-type esterase N-terminal" evidence="4">
    <location>
        <begin position="27"/>
        <end position="179"/>
    </location>
</feature>
<name>A0A4V4H1A1_9BACT</name>
<feature type="domain" description="SGNH hydrolase-type esterase" evidence="2">
    <location>
        <begin position="416"/>
        <end position="580"/>
    </location>
</feature>
<evidence type="ECO:0000256" key="1">
    <source>
        <dbReference type="SAM" id="SignalP"/>
    </source>
</evidence>
<evidence type="ECO:0000259" key="2">
    <source>
        <dbReference type="Pfam" id="PF13472"/>
    </source>
</evidence>
<dbReference type="Pfam" id="PF14606">
    <property type="entry name" value="Lipase_GDSL_3"/>
    <property type="match status" value="1"/>
</dbReference>
<proteinExistence type="predicted"/>
<dbReference type="InterPro" id="IPR051532">
    <property type="entry name" value="Ester_Hydrolysis_Enzymes"/>
</dbReference>
<feature type="domain" description="SGNH hydrolase-type esterase" evidence="3">
    <location>
        <begin position="187"/>
        <end position="370"/>
    </location>
</feature>
<dbReference type="Pfam" id="PF14607">
    <property type="entry name" value="GxDLY"/>
    <property type="match status" value="1"/>
</dbReference>
<comment type="caution">
    <text evidence="5">The sequence shown here is derived from an EMBL/GenBank/DDBJ whole genome shotgun (WGS) entry which is preliminary data.</text>
</comment>
<gene>
    <name evidence="5" type="ORF">FAM09_14155</name>
</gene>
<dbReference type="EMBL" id="STFF01000003">
    <property type="protein sequence ID" value="THU39636.1"/>
    <property type="molecule type" value="Genomic_DNA"/>
</dbReference>
<evidence type="ECO:0000259" key="3">
    <source>
        <dbReference type="Pfam" id="PF14606"/>
    </source>
</evidence>
<evidence type="ECO:0000313" key="5">
    <source>
        <dbReference type="EMBL" id="THU39636.1"/>
    </source>
</evidence>
<dbReference type="InterPro" id="IPR013830">
    <property type="entry name" value="SGNH_hydro"/>
</dbReference>
<evidence type="ECO:0000313" key="6">
    <source>
        <dbReference type="Proteomes" id="UP000306918"/>
    </source>
</evidence>
<keyword evidence="1" id="KW-0732">Signal</keyword>
<keyword evidence="5" id="KW-0378">Hydrolase</keyword>
<dbReference type="Proteomes" id="UP000306918">
    <property type="component" value="Unassembled WGS sequence"/>
</dbReference>
<dbReference type="GO" id="GO:0004622">
    <property type="term" value="F:phosphatidylcholine lysophospholipase activity"/>
    <property type="evidence" value="ECO:0007669"/>
    <property type="project" value="TreeGrafter"/>
</dbReference>